<name>A0A0E9Q5Y8_ANGAN</name>
<reference evidence="1" key="2">
    <citation type="journal article" date="2015" name="Fish Shellfish Immunol.">
        <title>Early steps in the European eel (Anguilla anguilla)-Vibrio vulnificus interaction in the gills: Role of the RtxA13 toxin.</title>
        <authorList>
            <person name="Callol A."/>
            <person name="Pajuelo D."/>
            <person name="Ebbesson L."/>
            <person name="Teles M."/>
            <person name="MacKenzie S."/>
            <person name="Amaro C."/>
        </authorList>
    </citation>
    <scope>NUCLEOTIDE SEQUENCE</scope>
</reference>
<proteinExistence type="predicted"/>
<evidence type="ECO:0000313" key="1">
    <source>
        <dbReference type="EMBL" id="JAH12179.1"/>
    </source>
</evidence>
<protein>
    <submittedName>
        <fullName evidence="1">Uncharacterized protein</fullName>
    </submittedName>
</protein>
<accession>A0A0E9Q5Y8</accession>
<organism evidence="1">
    <name type="scientific">Anguilla anguilla</name>
    <name type="common">European freshwater eel</name>
    <name type="synonym">Muraena anguilla</name>
    <dbReference type="NCBI Taxonomy" id="7936"/>
    <lineage>
        <taxon>Eukaryota</taxon>
        <taxon>Metazoa</taxon>
        <taxon>Chordata</taxon>
        <taxon>Craniata</taxon>
        <taxon>Vertebrata</taxon>
        <taxon>Euteleostomi</taxon>
        <taxon>Actinopterygii</taxon>
        <taxon>Neopterygii</taxon>
        <taxon>Teleostei</taxon>
        <taxon>Anguilliformes</taxon>
        <taxon>Anguillidae</taxon>
        <taxon>Anguilla</taxon>
    </lineage>
</organism>
<sequence>MLLIAGFSHVTLC</sequence>
<dbReference type="EMBL" id="GBXM01096398">
    <property type="protein sequence ID" value="JAH12179.1"/>
    <property type="molecule type" value="Transcribed_RNA"/>
</dbReference>
<reference evidence="1" key="1">
    <citation type="submission" date="2014-11" db="EMBL/GenBank/DDBJ databases">
        <authorList>
            <person name="Amaro Gonzalez C."/>
        </authorList>
    </citation>
    <scope>NUCLEOTIDE SEQUENCE</scope>
</reference>